<evidence type="ECO:0000256" key="1">
    <source>
        <dbReference type="ARBA" id="ARBA00022723"/>
    </source>
</evidence>
<evidence type="ECO:0000313" key="6">
    <source>
        <dbReference type="Proteomes" id="UP000187609"/>
    </source>
</evidence>
<feature type="non-terminal residue" evidence="5">
    <location>
        <position position="1"/>
    </location>
</feature>
<dbReference type="Pfam" id="PF03171">
    <property type="entry name" value="2OG-FeII_Oxy"/>
    <property type="match status" value="1"/>
</dbReference>
<evidence type="ECO:0000256" key="2">
    <source>
        <dbReference type="ARBA" id="ARBA00023002"/>
    </source>
</evidence>
<sequence>IESYSEEVKELAMKVLKLLGKALGVEAEEVNNLFEKGMQSMRMNYYPPCPKPELVMGLCPHSDACALAILLQVNETDGLQIRKDGIWIPI</sequence>
<dbReference type="GO" id="GO:0046872">
    <property type="term" value="F:metal ion binding"/>
    <property type="evidence" value="ECO:0007669"/>
    <property type="project" value="UniProtKB-KW"/>
</dbReference>
<dbReference type="InterPro" id="IPR044861">
    <property type="entry name" value="IPNS-like_FE2OG_OXY"/>
</dbReference>
<dbReference type="GO" id="GO:0016491">
    <property type="term" value="F:oxidoreductase activity"/>
    <property type="evidence" value="ECO:0007669"/>
    <property type="project" value="UniProtKB-KW"/>
</dbReference>
<dbReference type="Gramene" id="OIT28338">
    <property type="protein sequence ID" value="OIT28338"/>
    <property type="gene ID" value="A4A49_63732"/>
</dbReference>
<reference evidence="5" key="1">
    <citation type="submission" date="2016-11" db="EMBL/GenBank/DDBJ databases">
        <title>The genome of Nicotiana attenuata.</title>
        <authorList>
            <person name="Xu S."/>
            <person name="Brockmoeller T."/>
            <person name="Gaquerel E."/>
            <person name="Navarro A."/>
            <person name="Kuhl H."/>
            <person name="Gase K."/>
            <person name="Ling Z."/>
            <person name="Zhou W."/>
            <person name="Kreitzer C."/>
            <person name="Stanke M."/>
            <person name="Tang H."/>
            <person name="Lyons E."/>
            <person name="Pandey P."/>
            <person name="Pandey S.P."/>
            <person name="Timmermann B."/>
            <person name="Baldwin I.T."/>
        </authorList>
    </citation>
    <scope>NUCLEOTIDE SEQUENCE [LARGE SCALE GENOMIC DNA]</scope>
    <source>
        <strain evidence="5">UT</strain>
    </source>
</reference>
<feature type="non-terminal residue" evidence="5">
    <location>
        <position position="90"/>
    </location>
</feature>
<dbReference type="PANTHER" id="PTHR47991">
    <property type="entry name" value="OXOGLUTARATE/IRON-DEPENDENT DIOXYGENASE"/>
    <property type="match status" value="1"/>
</dbReference>
<keyword evidence="6" id="KW-1185">Reference proteome</keyword>
<dbReference type="InterPro" id="IPR027443">
    <property type="entry name" value="IPNS-like_sf"/>
</dbReference>
<protein>
    <submittedName>
        <fullName evidence="5">Protein srg1</fullName>
    </submittedName>
</protein>
<dbReference type="Gene3D" id="2.60.120.330">
    <property type="entry name" value="B-lactam Antibiotic, Isopenicillin N Synthase, Chain"/>
    <property type="match status" value="1"/>
</dbReference>
<comment type="caution">
    <text evidence="5">The sequence shown here is derived from an EMBL/GenBank/DDBJ whole genome shotgun (WGS) entry which is preliminary data.</text>
</comment>
<proteinExistence type="predicted"/>
<dbReference type="Proteomes" id="UP000187609">
    <property type="component" value="Unassembled WGS sequence"/>
</dbReference>
<organism evidence="5 6">
    <name type="scientific">Nicotiana attenuata</name>
    <name type="common">Coyote tobacco</name>
    <dbReference type="NCBI Taxonomy" id="49451"/>
    <lineage>
        <taxon>Eukaryota</taxon>
        <taxon>Viridiplantae</taxon>
        <taxon>Streptophyta</taxon>
        <taxon>Embryophyta</taxon>
        <taxon>Tracheophyta</taxon>
        <taxon>Spermatophyta</taxon>
        <taxon>Magnoliopsida</taxon>
        <taxon>eudicotyledons</taxon>
        <taxon>Gunneridae</taxon>
        <taxon>Pentapetalae</taxon>
        <taxon>asterids</taxon>
        <taxon>lamiids</taxon>
        <taxon>Solanales</taxon>
        <taxon>Solanaceae</taxon>
        <taxon>Nicotianoideae</taxon>
        <taxon>Nicotianeae</taxon>
        <taxon>Nicotiana</taxon>
    </lineage>
</organism>
<keyword evidence="1" id="KW-0479">Metal-binding</keyword>
<dbReference type="InterPro" id="IPR050295">
    <property type="entry name" value="Plant_2OG-oxidoreductases"/>
</dbReference>
<keyword evidence="3" id="KW-0408">Iron</keyword>
<dbReference type="OMA" id="HHAITNS"/>
<gene>
    <name evidence="5" type="primary">SRG1_2</name>
    <name evidence="5" type="ORF">A4A49_63732</name>
</gene>
<accession>A0A1J6KE45</accession>
<dbReference type="AlphaFoldDB" id="A0A1J6KE45"/>
<dbReference type="EMBL" id="MJEQ01002098">
    <property type="protein sequence ID" value="OIT28338.1"/>
    <property type="molecule type" value="Genomic_DNA"/>
</dbReference>
<dbReference type="SUPFAM" id="SSF51197">
    <property type="entry name" value="Clavaminate synthase-like"/>
    <property type="match status" value="1"/>
</dbReference>
<dbReference type="SMR" id="A0A1J6KE45"/>
<evidence type="ECO:0000313" key="5">
    <source>
        <dbReference type="EMBL" id="OIT28338.1"/>
    </source>
</evidence>
<feature type="domain" description="Isopenicillin N synthase-like Fe(2+) 2OG dioxygenase" evidence="4">
    <location>
        <begin position="39"/>
        <end position="90"/>
    </location>
</feature>
<evidence type="ECO:0000256" key="3">
    <source>
        <dbReference type="ARBA" id="ARBA00023004"/>
    </source>
</evidence>
<evidence type="ECO:0000259" key="4">
    <source>
        <dbReference type="Pfam" id="PF03171"/>
    </source>
</evidence>
<name>A0A1J6KE45_NICAT</name>
<keyword evidence="2" id="KW-0560">Oxidoreductase</keyword>